<dbReference type="PANTHER" id="PTHR48111:SF1">
    <property type="entry name" value="TWO-COMPONENT RESPONSE REGULATOR ORR33"/>
    <property type="match status" value="1"/>
</dbReference>
<evidence type="ECO:0000256" key="5">
    <source>
        <dbReference type="ARBA" id="ARBA00023163"/>
    </source>
</evidence>
<dbReference type="RefSeq" id="WP_005497936.1">
    <property type="nucleotide sequence ID" value="NZ_ABIC01000009.1"/>
</dbReference>
<dbReference type="Proteomes" id="UP000005839">
    <property type="component" value="Unassembled WGS sequence"/>
</dbReference>
<dbReference type="GO" id="GO:0000156">
    <property type="term" value="F:phosphorelay response regulator activity"/>
    <property type="evidence" value="ECO:0007669"/>
    <property type="project" value="TreeGrafter"/>
</dbReference>
<gene>
    <name evidence="8" type="ORF">KT99_14890</name>
</gene>
<evidence type="ECO:0000313" key="9">
    <source>
        <dbReference type="Proteomes" id="UP000005839"/>
    </source>
</evidence>
<evidence type="ECO:0000259" key="7">
    <source>
        <dbReference type="PROSITE" id="PS50110"/>
    </source>
</evidence>
<dbReference type="InterPro" id="IPR001789">
    <property type="entry name" value="Sig_transdc_resp-reg_receiver"/>
</dbReference>
<keyword evidence="9" id="KW-1185">Reference proteome</keyword>
<keyword evidence="3" id="KW-0805">Transcription regulation</keyword>
<reference evidence="8 9" key="1">
    <citation type="submission" date="2007-10" db="EMBL/GenBank/DDBJ databases">
        <authorList>
            <person name="Yayanos A."/>
            <person name="Ferriera S."/>
            <person name="Johnson J."/>
            <person name="Kravitz S."/>
            <person name="Halpern A."/>
            <person name="Remington K."/>
            <person name="Beeson K."/>
            <person name="Tran B."/>
            <person name="Rogers Y.-H."/>
            <person name="Friedman R."/>
            <person name="Venter J.C."/>
        </authorList>
    </citation>
    <scope>NUCLEOTIDE SEQUENCE [LARGE SCALE GENOMIC DNA]</scope>
    <source>
        <strain evidence="8 9">KT99</strain>
    </source>
</reference>
<dbReference type="AlphaFoldDB" id="A9D3P9"/>
<dbReference type="Gene3D" id="3.40.50.2300">
    <property type="match status" value="1"/>
</dbReference>
<feature type="domain" description="Response regulatory" evidence="7">
    <location>
        <begin position="9"/>
        <end position="95"/>
    </location>
</feature>
<dbReference type="CDD" id="cd00156">
    <property type="entry name" value="REC"/>
    <property type="match status" value="1"/>
</dbReference>
<evidence type="ECO:0000313" key="8">
    <source>
        <dbReference type="EMBL" id="EDQ01450.1"/>
    </source>
</evidence>
<accession>A9D3P9</accession>
<dbReference type="InterPro" id="IPR039420">
    <property type="entry name" value="WalR-like"/>
</dbReference>
<dbReference type="SUPFAM" id="SSF52172">
    <property type="entry name" value="CheY-like"/>
    <property type="match status" value="1"/>
</dbReference>
<protein>
    <submittedName>
        <fullName evidence="8">Two-component hybrid sensor and regulator</fullName>
    </submittedName>
</protein>
<dbReference type="GO" id="GO:0006355">
    <property type="term" value="P:regulation of DNA-templated transcription"/>
    <property type="evidence" value="ECO:0007669"/>
    <property type="project" value="TreeGrafter"/>
</dbReference>
<dbReference type="EMBL" id="ABIC01000009">
    <property type="protein sequence ID" value="EDQ01450.1"/>
    <property type="molecule type" value="Genomic_DNA"/>
</dbReference>
<keyword evidence="4" id="KW-0238">DNA-binding</keyword>
<evidence type="ECO:0000256" key="2">
    <source>
        <dbReference type="ARBA" id="ARBA00023012"/>
    </source>
</evidence>
<dbReference type="GO" id="GO:0000976">
    <property type="term" value="F:transcription cis-regulatory region binding"/>
    <property type="evidence" value="ECO:0007669"/>
    <property type="project" value="TreeGrafter"/>
</dbReference>
<organism evidence="8 9">
    <name type="scientific">Shewanella benthica KT99</name>
    <dbReference type="NCBI Taxonomy" id="314608"/>
    <lineage>
        <taxon>Bacteria</taxon>
        <taxon>Pseudomonadati</taxon>
        <taxon>Pseudomonadota</taxon>
        <taxon>Gammaproteobacteria</taxon>
        <taxon>Alteromonadales</taxon>
        <taxon>Shewanellaceae</taxon>
        <taxon>Shewanella</taxon>
    </lineage>
</organism>
<sequence length="95" mass="10640">MKNPDKPLKILLVEDNHAMSTVIIELLAHTQLSLSVTSTNTGQGALNQLDANRFDCVLLDYELPDYNANEVLKRLQGKRQLSMPIIILTGHSRQN</sequence>
<keyword evidence="2" id="KW-0902">Two-component regulatory system</keyword>
<dbReference type="STRING" id="314608.KT99_14890"/>
<keyword evidence="1 6" id="KW-0597">Phosphoprotein</keyword>
<dbReference type="GO" id="GO:0005829">
    <property type="term" value="C:cytosol"/>
    <property type="evidence" value="ECO:0007669"/>
    <property type="project" value="TreeGrafter"/>
</dbReference>
<dbReference type="PROSITE" id="PS50110">
    <property type="entry name" value="RESPONSE_REGULATORY"/>
    <property type="match status" value="1"/>
</dbReference>
<evidence type="ECO:0000256" key="3">
    <source>
        <dbReference type="ARBA" id="ARBA00023015"/>
    </source>
</evidence>
<evidence type="ECO:0000256" key="1">
    <source>
        <dbReference type="ARBA" id="ARBA00022553"/>
    </source>
</evidence>
<dbReference type="InterPro" id="IPR011006">
    <property type="entry name" value="CheY-like_superfamily"/>
</dbReference>
<dbReference type="Pfam" id="PF00072">
    <property type="entry name" value="Response_reg"/>
    <property type="match status" value="1"/>
</dbReference>
<evidence type="ECO:0000256" key="6">
    <source>
        <dbReference type="PROSITE-ProRule" id="PRU00169"/>
    </source>
</evidence>
<dbReference type="PANTHER" id="PTHR48111">
    <property type="entry name" value="REGULATOR OF RPOS"/>
    <property type="match status" value="1"/>
</dbReference>
<feature type="modified residue" description="4-aspartylphosphate" evidence="6">
    <location>
        <position position="60"/>
    </location>
</feature>
<dbReference type="GO" id="GO:0032993">
    <property type="term" value="C:protein-DNA complex"/>
    <property type="evidence" value="ECO:0007669"/>
    <property type="project" value="TreeGrafter"/>
</dbReference>
<comment type="caution">
    <text evidence="8">The sequence shown here is derived from an EMBL/GenBank/DDBJ whole genome shotgun (WGS) entry which is preliminary data.</text>
</comment>
<keyword evidence="5" id="KW-0804">Transcription</keyword>
<name>A9D3P9_9GAMM</name>
<evidence type="ECO:0000256" key="4">
    <source>
        <dbReference type="ARBA" id="ARBA00023125"/>
    </source>
</evidence>
<proteinExistence type="predicted"/>